<dbReference type="Proteomes" id="UP000251835">
    <property type="component" value="Unassembled WGS sequence"/>
</dbReference>
<gene>
    <name evidence="3" type="ORF">C7377_1329</name>
</gene>
<dbReference type="Pfam" id="PF05686">
    <property type="entry name" value="Glyco_transf_90"/>
    <property type="match status" value="1"/>
</dbReference>
<evidence type="ECO:0000256" key="1">
    <source>
        <dbReference type="ARBA" id="ARBA00022679"/>
    </source>
</evidence>
<name>A0A7L4URP8_BALHA</name>
<dbReference type="PANTHER" id="PTHR12203:SF35">
    <property type="entry name" value="PROTEIN O-GLUCOSYLTRANSFERASE 1"/>
    <property type="match status" value="1"/>
</dbReference>
<dbReference type="GO" id="GO:0016740">
    <property type="term" value="F:transferase activity"/>
    <property type="evidence" value="ECO:0007669"/>
    <property type="project" value="UniProtKB-KW"/>
</dbReference>
<organism evidence="3 4">
    <name type="scientific">Balneicella halophila</name>
    <dbReference type="NCBI Taxonomy" id="1537566"/>
    <lineage>
        <taxon>Bacteria</taxon>
        <taxon>Pseudomonadati</taxon>
        <taxon>Bacteroidota</taxon>
        <taxon>Bacteroidia</taxon>
        <taxon>Bacteroidales</taxon>
        <taxon>Balneicellaceae</taxon>
        <taxon>Balneicella</taxon>
    </lineage>
</organism>
<accession>A0A7L4URP8</accession>
<dbReference type="InterPro" id="IPR006598">
    <property type="entry name" value="CAP10"/>
</dbReference>
<proteinExistence type="predicted"/>
<protein>
    <submittedName>
        <fullName evidence="3">Glycosyl transferase family 90</fullName>
    </submittedName>
</protein>
<comment type="caution">
    <text evidence="3">The sequence shown here is derived from an EMBL/GenBank/DDBJ whole genome shotgun (WGS) entry which is preliminary data.</text>
</comment>
<evidence type="ECO:0000313" key="3">
    <source>
        <dbReference type="EMBL" id="PVX50999.1"/>
    </source>
</evidence>
<keyword evidence="1 3" id="KW-0808">Transferase</keyword>
<dbReference type="AlphaFoldDB" id="A0A7L4URP8"/>
<evidence type="ECO:0000259" key="2">
    <source>
        <dbReference type="SMART" id="SM00672"/>
    </source>
</evidence>
<dbReference type="SMART" id="SM00672">
    <property type="entry name" value="CAP10"/>
    <property type="match status" value="1"/>
</dbReference>
<reference evidence="3 4" key="1">
    <citation type="submission" date="2018-05" db="EMBL/GenBank/DDBJ databases">
        <title>Genomic Encyclopedia of Type Strains, Phase IV (KMG-IV): sequencing the most valuable type-strain genomes for metagenomic binning, comparative biology and taxonomic classification.</title>
        <authorList>
            <person name="Goeker M."/>
        </authorList>
    </citation>
    <scope>NUCLEOTIDE SEQUENCE [LARGE SCALE GENOMIC DNA]</scope>
    <source>
        <strain evidence="3 4">DSM 28579</strain>
    </source>
</reference>
<dbReference type="InterPro" id="IPR051091">
    <property type="entry name" value="O-Glucosyltr/Glycosyltrsf_90"/>
</dbReference>
<sequence length="327" mass="39860">MPMESMQKFYAQFRSAFWKNSKFTYFLLNYLRLIIPRKLCQLRLEYELKKVSDFDREYLQKRLDYYLKIDQKFALKKGEKLSDFKYRARCKNYFFDIYQYSRYFPDTHTMNYILGDVTEIPEELSFVKSRPIHGENENSVLLKLNKVRHFVFVNDKRDFEDKEFKLLWRGKANPRKKTRMNFIEEYHNHPLCDIGHINDNLVDFDYELKEKLPIYEHLKYQFVMSLEGNDVATNLKWVMSSNSIAVMPRPKYETWFMEGTLIPDYHYIEVKDDFSDLIEKITFYHNNPVASKEIIRNANKHVEQFKNKKREKLLSLLVMDKYFKLQK</sequence>
<dbReference type="PANTHER" id="PTHR12203">
    <property type="entry name" value="KDEL LYS-ASP-GLU-LEU CONTAINING - RELATED"/>
    <property type="match status" value="1"/>
</dbReference>
<dbReference type="EMBL" id="QENZ01000004">
    <property type="protein sequence ID" value="PVX50999.1"/>
    <property type="molecule type" value="Genomic_DNA"/>
</dbReference>
<feature type="domain" description="Glycosyl transferase CAP10" evidence="2">
    <location>
        <begin position="119"/>
        <end position="320"/>
    </location>
</feature>
<evidence type="ECO:0000313" key="4">
    <source>
        <dbReference type="Proteomes" id="UP000251835"/>
    </source>
</evidence>
<keyword evidence="4" id="KW-1185">Reference proteome</keyword>